<keyword evidence="3" id="KW-1185">Reference proteome</keyword>
<evidence type="ECO:0000256" key="1">
    <source>
        <dbReference type="SAM" id="MobiDB-lite"/>
    </source>
</evidence>
<protein>
    <submittedName>
        <fullName evidence="2">Uncharacterized protein</fullName>
    </submittedName>
</protein>
<evidence type="ECO:0000313" key="3">
    <source>
        <dbReference type="Proteomes" id="UP000630594"/>
    </source>
</evidence>
<feature type="region of interest" description="Disordered" evidence="1">
    <location>
        <begin position="33"/>
        <end position="69"/>
    </location>
</feature>
<name>A0ABQ1Q1U9_9ACTN</name>
<comment type="caution">
    <text evidence="2">The sequence shown here is derived from an EMBL/GenBank/DDBJ whole genome shotgun (WGS) entry which is preliminary data.</text>
</comment>
<proteinExistence type="predicted"/>
<evidence type="ECO:0000313" key="2">
    <source>
        <dbReference type="EMBL" id="GGD09571.1"/>
    </source>
</evidence>
<feature type="region of interest" description="Disordered" evidence="1">
    <location>
        <begin position="88"/>
        <end position="110"/>
    </location>
</feature>
<gene>
    <name evidence="2" type="ORF">GCM10007231_05540</name>
</gene>
<organism evidence="2 3">
    <name type="scientific">Nocardioides daphniae</name>
    <dbReference type="NCBI Taxonomy" id="402297"/>
    <lineage>
        <taxon>Bacteria</taxon>
        <taxon>Bacillati</taxon>
        <taxon>Actinomycetota</taxon>
        <taxon>Actinomycetes</taxon>
        <taxon>Propionibacteriales</taxon>
        <taxon>Nocardioidaceae</taxon>
        <taxon>Nocardioides</taxon>
    </lineage>
</organism>
<feature type="compositionally biased region" description="Polar residues" evidence="1">
    <location>
        <begin position="92"/>
        <end position="102"/>
    </location>
</feature>
<feature type="compositionally biased region" description="Low complexity" evidence="1">
    <location>
        <begin position="47"/>
        <end position="62"/>
    </location>
</feature>
<accession>A0ABQ1Q1U9</accession>
<dbReference type="EMBL" id="BMCK01000001">
    <property type="protein sequence ID" value="GGD09571.1"/>
    <property type="molecule type" value="Genomic_DNA"/>
</dbReference>
<reference evidence="3" key="1">
    <citation type="journal article" date="2019" name="Int. J. Syst. Evol. Microbiol.">
        <title>The Global Catalogue of Microorganisms (GCM) 10K type strain sequencing project: providing services to taxonomists for standard genome sequencing and annotation.</title>
        <authorList>
            <consortium name="The Broad Institute Genomics Platform"/>
            <consortium name="The Broad Institute Genome Sequencing Center for Infectious Disease"/>
            <person name="Wu L."/>
            <person name="Ma J."/>
        </authorList>
    </citation>
    <scope>NUCLEOTIDE SEQUENCE [LARGE SCALE GENOMIC DNA]</scope>
    <source>
        <strain evidence="3">CCM 7403</strain>
    </source>
</reference>
<dbReference type="Proteomes" id="UP000630594">
    <property type="component" value="Unassembled WGS sequence"/>
</dbReference>
<sequence length="110" mass="11997">MSRAETVRDNRARTVTIHAQGRQPIRHELPQVVPTLRGDPSGRMSAPTRTRTPPGMTRTPGPSTAAVTPSRPVVHEMGACTHIDGMHRHTRTSLPDQLPPSTRTREVPGA</sequence>